<protein>
    <submittedName>
        <fullName evidence="2">Uncharacterized protein</fullName>
    </submittedName>
</protein>
<evidence type="ECO:0000313" key="3">
    <source>
        <dbReference type="Proteomes" id="UP001497644"/>
    </source>
</evidence>
<feature type="compositionally biased region" description="Basic and acidic residues" evidence="1">
    <location>
        <begin position="23"/>
        <end position="32"/>
    </location>
</feature>
<accession>A0AAV2P0U9</accession>
<keyword evidence="3" id="KW-1185">Reference proteome</keyword>
<name>A0AAV2P0U9_9HYME</name>
<reference evidence="2" key="1">
    <citation type="submission" date="2024-04" db="EMBL/GenBank/DDBJ databases">
        <authorList>
            <consortium name="Molecular Ecology Group"/>
        </authorList>
    </citation>
    <scope>NUCLEOTIDE SEQUENCE</scope>
</reference>
<feature type="compositionally biased region" description="Low complexity" evidence="1">
    <location>
        <begin position="7"/>
        <end position="16"/>
    </location>
</feature>
<dbReference type="EMBL" id="OZ034829">
    <property type="protein sequence ID" value="CAL1685578.1"/>
    <property type="molecule type" value="Genomic_DNA"/>
</dbReference>
<dbReference type="AlphaFoldDB" id="A0AAV2P0U9"/>
<proteinExistence type="predicted"/>
<evidence type="ECO:0000256" key="1">
    <source>
        <dbReference type="SAM" id="MobiDB-lite"/>
    </source>
</evidence>
<feature type="region of interest" description="Disordered" evidence="1">
    <location>
        <begin position="1"/>
        <end position="52"/>
    </location>
</feature>
<sequence length="72" mass="8252">MRRSAENRSAASSRPATLPSTESLRRGEESLPERTWPMELIPPRRNHPPRMDDDELISFVESLIHGSQELVQ</sequence>
<dbReference type="Proteomes" id="UP001497644">
    <property type="component" value="Chromosome 6"/>
</dbReference>
<organism evidence="2 3">
    <name type="scientific">Lasius platythorax</name>
    <dbReference type="NCBI Taxonomy" id="488582"/>
    <lineage>
        <taxon>Eukaryota</taxon>
        <taxon>Metazoa</taxon>
        <taxon>Ecdysozoa</taxon>
        <taxon>Arthropoda</taxon>
        <taxon>Hexapoda</taxon>
        <taxon>Insecta</taxon>
        <taxon>Pterygota</taxon>
        <taxon>Neoptera</taxon>
        <taxon>Endopterygota</taxon>
        <taxon>Hymenoptera</taxon>
        <taxon>Apocrita</taxon>
        <taxon>Aculeata</taxon>
        <taxon>Formicoidea</taxon>
        <taxon>Formicidae</taxon>
        <taxon>Formicinae</taxon>
        <taxon>Lasius</taxon>
        <taxon>Lasius</taxon>
    </lineage>
</organism>
<evidence type="ECO:0000313" key="2">
    <source>
        <dbReference type="EMBL" id="CAL1685578.1"/>
    </source>
</evidence>
<gene>
    <name evidence="2" type="ORF">LPLAT_LOCUS11032</name>
</gene>